<accession>A0A4Y2QYJ1</accession>
<dbReference type="EMBL" id="BGPR01141299">
    <property type="protein sequence ID" value="GBN68250.1"/>
    <property type="molecule type" value="Genomic_DNA"/>
</dbReference>
<keyword evidence="2" id="KW-1185">Reference proteome</keyword>
<sequence length="43" mass="4393">GPSPETGRTPVKWGVVACASRSGGYYAGTTVLDEVVATGHDEN</sequence>
<feature type="non-terminal residue" evidence="1">
    <location>
        <position position="1"/>
    </location>
</feature>
<evidence type="ECO:0000313" key="2">
    <source>
        <dbReference type="Proteomes" id="UP000499080"/>
    </source>
</evidence>
<name>A0A4Y2QYJ1_ARAVE</name>
<proteinExistence type="predicted"/>
<dbReference type="Proteomes" id="UP000499080">
    <property type="component" value="Unassembled WGS sequence"/>
</dbReference>
<protein>
    <submittedName>
        <fullName evidence="1">Uncharacterized protein</fullName>
    </submittedName>
</protein>
<evidence type="ECO:0000313" key="1">
    <source>
        <dbReference type="EMBL" id="GBN68250.1"/>
    </source>
</evidence>
<comment type="caution">
    <text evidence="1">The sequence shown here is derived from an EMBL/GenBank/DDBJ whole genome shotgun (WGS) entry which is preliminary data.</text>
</comment>
<organism evidence="1 2">
    <name type="scientific">Araneus ventricosus</name>
    <name type="common">Orbweaver spider</name>
    <name type="synonym">Epeira ventricosa</name>
    <dbReference type="NCBI Taxonomy" id="182803"/>
    <lineage>
        <taxon>Eukaryota</taxon>
        <taxon>Metazoa</taxon>
        <taxon>Ecdysozoa</taxon>
        <taxon>Arthropoda</taxon>
        <taxon>Chelicerata</taxon>
        <taxon>Arachnida</taxon>
        <taxon>Araneae</taxon>
        <taxon>Araneomorphae</taxon>
        <taxon>Entelegynae</taxon>
        <taxon>Araneoidea</taxon>
        <taxon>Araneidae</taxon>
        <taxon>Araneus</taxon>
    </lineage>
</organism>
<dbReference type="AlphaFoldDB" id="A0A4Y2QYJ1"/>
<reference evidence="1 2" key="1">
    <citation type="journal article" date="2019" name="Sci. Rep.">
        <title>Orb-weaving spider Araneus ventricosus genome elucidates the spidroin gene catalogue.</title>
        <authorList>
            <person name="Kono N."/>
            <person name="Nakamura H."/>
            <person name="Ohtoshi R."/>
            <person name="Moran D.A.P."/>
            <person name="Shinohara A."/>
            <person name="Yoshida Y."/>
            <person name="Fujiwara M."/>
            <person name="Mori M."/>
            <person name="Tomita M."/>
            <person name="Arakawa K."/>
        </authorList>
    </citation>
    <scope>NUCLEOTIDE SEQUENCE [LARGE SCALE GENOMIC DNA]</scope>
</reference>
<gene>
    <name evidence="1" type="ORF">AVEN_189788_1</name>
</gene>